<dbReference type="Pfam" id="PF20249">
    <property type="entry name" value="VasX_N"/>
    <property type="match status" value="1"/>
</dbReference>
<dbReference type="RefSeq" id="WP_104301163.1">
    <property type="nucleotide sequence ID" value="NZ_PSNX01000003.1"/>
</dbReference>
<dbReference type="EMBL" id="PSNX01000003">
    <property type="protein sequence ID" value="PPE67305.1"/>
    <property type="molecule type" value="Genomic_DNA"/>
</dbReference>
<proteinExistence type="predicted"/>
<feature type="transmembrane region" description="Helical" evidence="1">
    <location>
        <begin position="741"/>
        <end position="761"/>
    </location>
</feature>
<protein>
    <recommendedName>
        <fullName evidence="2">Toxin VasX N-terminal region domain-containing protein</fullName>
    </recommendedName>
</protein>
<dbReference type="CDD" id="cd20707">
    <property type="entry name" value="MIX_III"/>
    <property type="match status" value="1"/>
</dbReference>
<keyword evidence="1" id="KW-1133">Transmembrane helix</keyword>
<feature type="transmembrane region" description="Helical" evidence="1">
    <location>
        <begin position="801"/>
        <end position="821"/>
    </location>
</feature>
<dbReference type="AlphaFoldDB" id="A0A2S5SX17"/>
<keyword evidence="1" id="KW-0472">Membrane</keyword>
<reference evidence="3 4" key="1">
    <citation type="submission" date="2018-02" db="EMBL/GenBank/DDBJ databases">
        <title>Reclassifiation of [Polyangium] brachysporum DSM 7029 as Guopingzhaonella breviflexa gen. nov., sp. nov., a member of the family Comamonadaceae.</title>
        <authorList>
            <person name="Tang B."/>
        </authorList>
    </citation>
    <scope>NUCLEOTIDE SEQUENCE [LARGE SCALE GENOMIC DNA]</scope>
    <source>
        <strain evidence="3 4">BCRC 80649</strain>
    </source>
</reference>
<feature type="transmembrane region" description="Helical" evidence="1">
    <location>
        <begin position="699"/>
        <end position="721"/>
    </location>
</feature>
<accession>A0A2S5SX17</accession>
<sequence length="863" mass="93259">MNAAAPAATPLICETPCETCAKEGLPLLLARYALMPADAQAPRVSGHLAPPELTQVSLGASAHYGLRLLRSGYVYVYDEARKRWDEYFVTADGFLTKLPERIRAFKVRHNIATHFRCARNGAAPLAGVITIRNPRHATKVWIGFSDVQWTDAVLNQHDDAAVRQRHMTCITVSGGRVEPQARTAPIEQVGQWLPEFQLGAQAGQQRFGPWCPHPFSSRHAAAQAFLQAVQQARPQGGAAIVALHDPVGLAMEIAALAEARKLIYMSRSDVEKPHFAASAIVNLEQQLKEQAKLSEIIAGEALAQDEERRMELPVGTMAAMMEPPGNPRAAALLRRHTVDGLNTVAQRAWRRYTHDHRDLPRFDPAAARDWLQQHHRAFEAYDKDHIAPLAQAHAAWMQHGLMQGAMACNYDAADIHSGLAYTAAVGLMMRYTSDKQPSFELYLRWLREGDASAASNLVMRALAFNQEELARAVNQADASGASDLRLYPTDAVASAFSSMLDKLPDSAKAHLGAVMDGLSGAALRYWKDFDEGRASGKAATAMAAASGQRFVRVPVAGRRDQFVQLIIEQLYAIDPSLKARPNQVGRAVAAQLRLLQVEGVPLEGSRRQGWYALIDRQAVQSAAAKGHSGNALAQQVAQALRSPAQLKAIDMARAQSALSRASLAAGVLGGVLMAFNYSKLVEDAFQGMRHERPEARTRLALATLAIAGFAIESLGQATAGTRLGNALGLGQSVVPEKLKLLGRRLGLGAGILMGVVDLMCAGSEFDRGDTSLGWMYIASGFLGITASIGLYLAVGVAGLPVVGWVILIGMLVALGILAFFIEDAKDNKLQAWLRRCHFGIGADKYPDARTQLEEYGVALGTAG</sequence>
<feature type="transmembrane region" description="Helical" evidence="1">
    <location>
        <begin position="773"/>
        <end position="795"/>
    </location>
</feature>
<feature type="domain" description="Toxin VasX N-terminal region" evidence="2">
    <location>
        <begin position="17"/>
        <end position="174"/>
    </location>
</feature>
<feature type="transmembrane region" description="Helical" evidence="1">
    <location>
        <begin position="657"/>
        <end position="678"/>
    </location>
</feature>
<dbReference type="InterPro" id="IPR046864">
    <property type="entry name" value="VasX_N"/>
</dbReference>
<dbReference type="NCBIfam" id="NF041559">
    <property type="entry name" value="BTH_I2691_fam"/>
    <property type="match status" value="1"/>
</dbReference>
<dbReference type="OrthoDB" id="8664525at2"/>
<dbReference type="InterPro" id="IPR048126">
    <property type="entry name" value="Toxin_VasX"/>
</dbReference>
<dbReference type="Proteomes" id="UP000238605">
    <property type="component" value="Unassembled WGS sequence"/>
</dbReference>
<keyword evidence="4" id="KW-1185">Reference proteome</keyword>
<name>A0A2S5SX17_9BURK</name>
<gene>
    <name evidence="3" type="ORF">C1704_03840</name>
</gene>
<evidence type="ECO:0000259" key="2">
    <source>
        <dbReference type="Pfam" id="PF20249"/>
    </source>
</evidence>
<organism evidence="3 4">
    <name type="scientific">Caldimonas caldifontis</name>
    <dbReference type="NCBI Taxonomy" id="1452508"/>
    <lineage>
        <taxon>Bacteria</taxon>
        <taxon>Pseudomonadati</taxon>
        <taxon>Pseudomonadota</taxon>
        <taxon>Betaproteobacteria</taxon>
        <taxon>Burkholderiales</taxon>
        <taxon>Sphaerotilaceae</taxon>
        <taxon>Caldimonas</taxon>
    </lineage>
</organism>
<keyword evidence="1" id="KW-0812">Transmembrane</keyword>
<comment type="caution">
    <text evidence="3">The sequence shown here is derived from an EMBL/GenBank/DDBJ whole genome shotgun (WGS) entry which is preliminary data.</text>
</comment>
<evidence type="ECO:0000313" key="4">
    <source>
        <dbReference type="Proteomes" id="UP000238605"/>
    </source>
</evidence>
<evidence type="ECO:0000256" key="1">
    <source>
        <dbReference type="SAM" id="Phobius"/>
    </source>
</evidence>
<evidence type="ECO:0000313" key="3">
    <source>
        <dbReference type="EMBL" id="PPE67305.1"/>
    </source>
</evidence>